<dbReference type="SUPFAM" id="SSF55874">
    <property type="entry name" value="ATPase domain of HSP90 chaperone/DNA topoisomerase II/histidine kinase"/>
    <property type="match status" value="1"/>
</dbReference>
<dbReference type="InterPro" id="IPR005467">
    <property type="entry name" value="His_kinase_dom"/>
</dbReference>
<dbReference type="Pfam" id="PF00072">
    <property type="entry name" value="Response_reg"/>
    <property type="match status" value="1"/>
</dbReference>
<dbReference type="Gene3D" id="3.40.50.2300">
    <property type="match status" value="1"/>
</dbReference>
<keyword evidence="4" id="KW-0808">Transferase</keyword>
<dbReference type="Gene3D" id="1.10.287.130">
    <property type="match status" value="1"/>
</dbReference>
<gene>
    <name evidence="4" type="ORF">ASZ90_003642</name>
</gene>
<feature type="domain" description="Histidine kinase" evidence="2">
    <location>
        <begin position="8"/>
        <end position="219"/>
    </location>
</feature>
<dbReference type="SUPFAM" id="SSF52172">
    <property type="entry name" value="CheY-like"/>
    <property type="match status" value="1"/>
</dbReference>
<dbReference type="InterPro" id="IPR004358">
    <property type="entry name" value="Sig_transdc_His_kin-like_C"/>
</dbReference>
<keyword evidence="4" id="KW-0418">Kinase</keyword>
<dbReference type="InterPro" id="IPR003661">
    <property type="entry name" value="HisK_dim/P_dom"/>
</dbReference>
<dbReference type="SMART" id="SM00448">
    <property type="entry name" value="REC"/>
    <property type="match status" value="1"/>
</dbReference>
<keyword evidence="1" id="KW-0597">Phosphoprotein</keyword>
<dbReference type="InterPro" id="IPR011006">
    <property type="entry name" value="CheY-like_superfamily"/>
</dbReference>
<dbReference type="InterPro" id="IPR003594">
    <property type="entry name" value="HATPase_dom"/>
</dbReference>
<organism evidence="4">
    <name type="scientific">hydrocarbon metagenome</name>
    <dbReference type="NCBI Taxonomy" id="938273"/>
    <lineage>
        <taxon>unclassified sequences</taxon>
        <taxon>metagenomes</taxon>
        <taxon>ecological metagenomes</taxon>
    </lineage>
</organism>
<proteinExistence type="predicted"/>
<dbReference type="PANTHER" id="PTHR43547">
    <property type="entry name" value="TWO-COMPONENT HISTIDINE KINASE"/>
    <property type="match status" value="1"/>
</dbReference>
<dbReference type="CDD" id="cd00075">
    <property type="entry name" value="HATPase"/>
    <property type="match status" value="1"/>
</dbReference>
<evidence type="ECO:0000259" key="2">
    <source>
        <dbReference type="PROSITE" id="PS50109"/>
    </source>
</evidence>
<dbReference type="CDD" id="cd00082">
    <property type="entry name" value="HisKA"/>
    <property type="match status" value="1"/>
</dbReference>
<comment type="caution">
    <text evidence="4">The sequence shown here is derived from an EMBL/GenBank/DDBJ whole genome shotgun (WGS) entry which is preliminary data.</text>
</comment>
<dbReference type="PROSITE" id="PS50109">
    <property type="entry name" value="HIS_KIN"/>
    <property type="match status" value="1"/>
</dbReference>
<evidence type="ECO:0000256" key="1">
    <source>
        <dbReference type="ARBA" id="ARBA00022553"/>
    </source>
</evidence>
<dbReference type="InterPro" id="IPR001789">
    <property type="entry name" value="Sig_transdc_resp-reg_receiver"/>
</dbReference>
<sequence>MTDNSFKNSAHDLNNILTSLMNGIDLLKNNLPTNKDTDKIIKGLEKSVKHASVIVSQHLTPNGSSKKHIGKVNAVQVINEVIDNFNEEEKKLFILKLDSSIEIPPILIDETDLFRILLNIFKNAVEAVDTEGEITIVHRLEKINDRSFIMIEVIDNGAGISEDNLRKIFEPEFSTKLKKQESGYGLYIVKEIIEEYGGSIEASSKNNETKFTLYFPAYVKKEDQSANILLAEDDISVSEVLSDLLRTQGYNVAVAKTGIEAIDEIHKSLFDVLIIDKKMPEMDGIELIKQFRAQEQNIPVILASGSDVDLQSSELKDLRINHVIKKPYNFPEILSALQKFNL</sequence>
<feature type="domain" description="Response regulatory" evidence="3">
    <location>
        <begin position="227"/>
        <end position="341"/>
    </location>
</feature>
<accession>A0A0W8G0G4</accession>
<reference evidence="4" key="1">
    <citation type="journal article" date="2015" name="Proc. Natl. Acad. Sci. U.S.A.">
        <title>Networks of energetic and metabolic interactions define dynamics in microbial communities.</title>
        <authorList>
            <person name="Embree M."/>
            <person name="Liu J.K."/>
            <person name="Al-Bassam M.M."/>
            <person name="Zengler K."/>
        </authorList>
    </citation>
    <scope>NUCLEOTIDE SEQUENCE</scope>
</reference>
<dbReference type="PANTHER" id="PTHR43547:SF2">
    <property type="entry name" value="HYBRID SIGNAL TRANSDUCTION HISTIDINE KINASE C"/>
    <property type="match status" value="1"/>
</dbReference>
<dbReference type="Pfam" id="PF02518">
    <property type="entry name" value="HATPase_c"/>
    <property type="match status" value="1"/>
</dbReference>
<dbReference type="InterPro" id="IPR036890">
    <property type="entry name" value="HATPase_C_sf"/>
</dbReference>
<evidence type="ECO:0000313" key="4">
    <source>
        <dbReference type="EMBL" id="KUG26514.1"/>
    </source>
</evidence>
<protein>
    <submittedName>
        <fullName evidence="4">Sensory box histidine kinase/response regulator</fullName>
    </submittedName>
</protein>
<dbReference type="PROSITE" id="PS50110">
    <property type="entry name" value="RESPONSE_REGULATORY"/>
    <property type="match status" value="1"/>
</dbReference>
<name>A0A0W8G0G4_9ZZZZ</name>
<dbReference type="Gene3D" id="3.30.565.10">
    <property type="entry name" value="Histidine kinase-like ATPase, C-terminal domain"/>
    <property type="match status" value="1"/>
</dbReference>
<dbReference type="EMBL" id="LNQE01000449">
    <property type="protein sequence ID" value="KUG26514.1"/>
    <property type="molecule type" value="Genomic_DNA"/>
</dbReference>
<dbReference type="AlphaFoldDB" id="A0A0W8G0G4"/>
<dbReference type="CDD" id="cd00156">
    <property type="entry name" value="REC"/>
    <property type="match status" value="1"/>
</dbReference>
<dbReference type="GO" id="GO:0000155">
    <property type="term" value="F:phosphorelay sensor kinase activity"/>
    <property type="evidence" value="ECO:0007669"/>
    <property type="project" value="InterPro"/>
</dbReference>
<evidence type="ECO:0000259" key="3">
    <source>
        <dbReference type="PROSITE" id="PS50110"/>
    </source>
</evidence>
<dbReference type="SMART" id="SM00387">
    <property type="entry name" value="HATPase_c"/>
    <property type="match status" value="1"/>
</dbReference>
<dbReference type="PRINTS" id="PR00344">
    <property type="entry name" value="BCTRLSENSOR"/>
</dbReference>